<feature type="chain" id="PRO_5003687391" evidence="1">
    <location>
        <begin position="19"/>
        <end position="146"/>
    </location>
</feature>
<evidence type="ECO:0000313" key="3">
    <source>
        <dbReference type="Proteomes" id="UP000006055"/>
    </source>
</evidence>
<dbReference type="HOGENOM" id="CLU_1774418_0_0_7"/>
<proteinExistence type="predicted"/>
<dbReference type="Proteomes" id="UP000006055">
    <property type="component" value="Chromosome"/>
</dbReference>
<dbReference type="STRING" id="706587.Desti_0153"/>
<evidence type="ECO:0000313" key="2">
    <source>
        <dbReference type="EMBL" id="AFM22899.1"/>
    </source>
</evidence>
<dbReference type="AlphaFoldDB" id="I4C008"/>
<evidence type="ECO:0000256" key="1">
    <source>
        <dbReference type="SAM" id="SignalP"/>
    </source>
</evidence>
<sequence>MRRAFVLLILVVAFPAYAGEFGIPENILNDYRAVRHESVYTKVPTTGKLVSIKITDSGRVFYVCREKTGYVIYSLEIRPIAGFEEKVREELKNSGRNWNADYPNELLYTKDFADAQIRRKLSKYTEAVWVRNEIVVPEAPRQKDRE</sequence>
<accession>I4C008</accession>
<dbReference type="KEGG" id="dti:Desti_0153"/>
<name>I4C008_DESTA</name>
<organism evidence="2 3">
    <name type="scientific">Desulfomonile tiedjei (strain ATCC 49306 / DSM 6799 / DCB-1)</name>
    <dbReference type="NCBI Taxonomy" id="706587"/>
    <lineage>
        <taxon>Bacteria</taxon>
        <taxon>Pseudomonadati</taxon>
        <taxon>Thermodesulfobacteriota</taxon>
        <taxon>Desulfomonilia</taxon>
        <taxon>Desulfomonilales</taxon>
        <taxon>Desulfomonilaceae</taxon>
        <taxon>Desulfomonile</taxon>
    </lineage>
</organism>
<keyword evidence="3" id="KW-1185">Reference proteome</keyword>
<keyword evidence="1" id="KW-0732">Signal</keyword>
<gene>
    <name evidence="2" type="ordered locus">Desti_0153</name>
</gene>
<protein>
    <submittedName>
        <fullName evidence="2">Uncharacterized protein</fullName>
    </submittedName>
</protein>
<reference evidence="3" key="1">
    <citation type="submission" date="2012-06" db="EMBL/GenBank/DDBJ databases">
        <title>Complete sequence of chromosome of Desulfomonile tiedjei DSM 6799.</title>
        <authorList>
            <person name="Lucas S."/>
            <person name="Copeland A."/>
            <person name="Lapidus A."/>
            <person name="Glavina del Rio T."/>
            <person name="Dalin E."/>
            <person name="Tice H."/>
            <person name="Bruce D."/>
            <person name="Goodwin L."/>
            <person name="Pitluck S."/>
            <person name="Peters L."/>
            <person name="Ovchinnikova G."/>
            <person name="Zeytun A."/>
            <person name="Lu M."/>
            <person name="Kyrpides N."/>
            <person name="Mavromatis K."/>
            <person name="Ivanova N."/>
            <person name="Brettin T."/>
            <person name="Detter J.C."/>
            <person name="Han C."/>
            <person name="Larimer F."/>
            <person name="Land M."/>
            <person name="Hauser L."/>
            <person name="Markowitz V."/>
            <person name="Cheng J.-F."/>
            <person name="Hugenholtz P."/>
            <person name="Woyke T."/>
            <person name="Wu D."/>
            <person name="Spring S."/>
            <person name="Schroeder M."/>
            <person name="Brambilla E."/>
            <person name="Klenk H.-P."/>
            <person name="Eisen J.A."/>
        </authorList>
    </citation>
    <scope>NUCLEOTIDE SEQUENCE [LARGE SCALE GENOMIC DNA]</scope>
    <source>
        <strain evidence="3">ATCC 49306 / DSM 6799 / DCB-1</strain>
    </source>
</reference>
<dbReference type="RefSeq" id="WP_014808058.1">
    <property type="nucleotide sequence ID" value="NC_018025.1"/>
</dbReference>
<feature type="signal peptide" evidence="1">
    <location>
        <begin position="1"/>
        <end position="18"/>
    </location>
</feature>
<dbReference type="EMBL" id="CP003360">
    <property type="protein sequence ID" value="AFM22899.1"/>
    <property type="molecule type" value="Genomic_DNA"/>
</dbReference>